<gene>
    <name evidence="2" type="ORF">Pmar_PMAR024285</name>
</gene>
<reference evidence="2 3" key="1">
    <citation type="submission" date="2008-07" db="EMBL/GenBank/DDBJ databases">
        <authorList>
            <person name="El-Sayed N."/>
            <person name="Caler E."/>
            <person name="Inman J."/>
            <person name="Amedeo P."/>
            <person name="Hass B."/>
            <person name="Wortman J."/>
        </authorList>
    </citation>
    <scope>NUCLEOTIDE SEQUENCE [LARGE SCALE GENOMIC DNA]</scope>
    <source>
        <strain evidence="3">ATCC 50983 / TXsc</strain>
    </source>
</reference>
<keyword evidence="3" id="KW-1185">Reference proteome</keyword>
<keyword evidence="1" id="KW-0472">Membrane</keyword>
<dbReference type="EMBL" id="GG678939">
    <property type="protein sequence ID" value="EER08529.1"/>
    <property type="molecule type" value="Genomic_DNA"/>
</dbReference>
<keyword evidence="1" id="KW-0812">Transmembrane</keyword>
<dbReference type="InParanoid" id="C5L411"/>
<evidence type="ECO:0000313" key="2">
    <source>
        <dbReference type="EMBL" id="EER08529.1"/>
    </source>
</evidence>
<keyword evidence="1" id="KW-1133">Transmembrane helix</keyword>
<dbReference type="Proteomes" id="UP000007800">
    <property type="component" value="Unassembled WGS sequence"/>
</dbReference>
<proteinExistence type="predicted"/>
<feature type="transmembrane region" description="Helical" evidence="1">
    <location>
        <begin position="82"/>
        <end position="102"/>
    </location>
</feature>
<evidence type="ECO:0008006" key="4">
    <source>
        <dbReference type="Google" id="ProtNLM"/>
    </source>
</evidence>
<name>C5L411_PERM5</name>
<evidence type="ECO:0000256" key="1">
    <source>
        <dbReference type="SAM" id="Phobius"/>
    </source>
</evidence>
<accession>C5L411</accession>
<dbReference type="OMA" id="FNIVMAN"/>
<dbReference type="RefSeq" id="XP_002776713.1">
    <property type="nucleotide sequence ID" value="XM_002776667.1"/>
</dbReference>
<sequence>MSGCPTLGVDCSFNIVMANSAIAVVCALSRGQTASPIAIALIHAESISSVEHCLHKLREAGRIMELPNCEPEEVVMDGSSSIYGACISVYGGFSAISCYFHVMKLAREAKTKADLPKSLWLEMKKDLALLNDSVSRTKWEKLAELLVKKWKEDKG</sequence>
<protein>
    <recommendedName>
        <fullName evidence="4">MULE transposase domain-containing protein</fullName>
    </recommendedName>
</protein>
<organism evidence="3">
    <name type="scientific">Perkinsus marinus (strain ATCC 50983 / TXsc)</name>
    <dbReference type="NCBI Taxonomy" id="423536"/>
    <lineage>
        <taxon>Eukaryota</taxon>
        <taxon>Sar</taxon>
        <taxon>Alveolata</taxon>
        <taxon>Perkinsozoa</taxon>
        <taxon>Perkinsea</taxon>
        <taxon>Perkinsida</taxon>
        <taxon>Perkinsidae</taxon>
        <taxon>Perkinsus</taxon>
    </lineage>
</organism>
<dbReference type="AlphaFoldDB" id="C5L411"/>
<dbReference type="GeneID" id="9042142"/>
<evidence type="ECO:0000313" key="3">
    <source>
        <dbReference type="Proteomes" id="UP000007800"/>
    </source>
</evidence>